<feature type="chain" id="PRO_5016980580" description="PpiC domain-containing protein" evidence="2">
    <location>
        <begin position="20"/>
        <end position="134"/>
    </location>
</feature>
<evidence type="ECO:0000313" key="4">
    <source>
        <dbReference type="EMBL" id="AXE17293.1"/>
    </source>
</evidence>
<evidence type="ECO:0000256" key="2">
    <source>
        <dbReference type="SAM" id="SignalP"/>
    </source>
</evidence>
<keyword evidence="1" id="KW-0697">Rotamase</keyword>
<accession>A0A344TF72</accession>
<dbReference type="SUPFAM" id="SSF54534">
    <property type="entry name" value="FKBP-like"/>
    <property type="match status" value="1"/>
</dbReference>
<dbReference type="RefSeq" id="WP_114066079.1">
    <property type="nucleotide sequence ID" value="NZ_CP030850.1"/>
</dbReference>
<feature type="signal peptide" evidence="2">
    <location>
        <begin position="1"/>
        <end position="19"/>
    </location>
</feature>
<dbReference type="Proteomes" id="UP000251993">
    <property type="component" value="Chromosome"/>
</dbReference>
<dbReference type="EMBL" id="CP030850">
    <property type="protein sequence ID" value="AXE17293.1"/>
    <property type="molecule type" value="Genomic_DNA"/>
</dbReference>
<proteinExistence type="predicted"/>
<dbReference type="PANTHER" id="PTHR47245">
    <property type="entry name" value="PEPTIDYLPROLYL ISOMERASE"/>
    <property type="match status" value="1"/>
</dbReference>
<keyword evidence="1" id="KW-0413">Isomerase</keyword>
<dbReference type="AlphaFoldDB" id="A0A344TF72"/>
<organism evidence="4 5">
    <name type="scientific">Runella rosea</name>
    <dbReference type="NCBI Taxonomy" id="2259595"/>
    <lineage>
        <taxon>Bacteria</taxon>
        <taxon>Pseudomonadati</taxon>
        <taxon>Bacteroidota</taxon>
        <taxon>Cytophagia</taxon>
        <taxon>Cytophagales</taxon>
        <taxon>Spirosomataceae</taxon>
        <taxon>Runella</taxon>
    </lineage>
</organism>
<dbReference type="Gene3D" id="3.10.50.40">
    <property type="match status" value="1"/>
</dbReference>
<dbReference type="KEGG" id="run:DR864_05880"/>
<dbReference type="PANTHER" id="PTHR47245:SF2">
    <property type="entry name" value="PEPTIDYL-PROLYL CIS-TRANS ISOMERASE HP_0175-RELATED"/>
    <property type="match status" value="1"/>
</dbReference>
<reference evidence="4 5" key="1">
    <citation type="submission" date="2018-07" db="EMBL/GenBank/DDBJ databases">
        <title>Genome sequencing of Runella.</title>
        <authorList>
            <person name="Baek M.-G."/>
            <person name="Yi H."/>
        </authorList>
    </citation>
    <scope>NUCLEOTIDE SEQUENCE [LARGE SCALE GENOMIC DNA]</scope>
    <source>
        <strain evidence="4 5">HYN0085</strain>
    </source>
</reference>
<dbReference type="PROSITE" id="PS50198">
    <property type="entry name" value="PPIC_PPIASE_2"/>
    <property type="match status" value="1"/>
</dbReference>
<protein>
    <recommendedName>
        <fullName evidence="3">PpiC domain-containing protein</fullName>
    </recommendedName>
</protein>
<dbReference type="InterPro" id="IPR050245">
    <property type="entry name" value="PrsA_foldase"/>
</dbReference>
<gene>
    <name evidence="4" type="ORF">DR864_05880</name>
</gene>
<dbReference type="Pfam" id="PF00639">
    <property type="entry name" value="Rotamase"/>
    <property type="match status" value="1"/>
</dbReference>
<dbReference type="OrthoDB" id="14196at2"/>
<keyword evidence="2" id="KW-0732">Signal</keyword>
<keyword evidence="5" id="KW-1185">Reference proteome</keyword>
<dbReference type="InterPro" id="IPR000297">
    <property type="entry name" value="PPIase_PpiC"/>
</dbReference>
<name>A0A344TF72_9BACT</name>
<dbReference type="InterPro" id="IPR046357">
    <property type="entry name" value="PPIase_dom_sf"/>
</dbReference>
<evidence type="ECO:0000313" key="5">
    <source>
        <dbReference type="Proteomes" id="UP000251993"/>
    </source>
</evidence>
<evidence type="ECO:0000259" key="3">
    <source>
        <dbReference type="PROSITE" id="PS50198"/>
    </source>
</evidence>
<dbReference type="GO" id="GO:0003755">
    <property type="term" value="F:peptidyl-prolyl cis-trans isomerase activity"/>
    <property type="evidence" value="ECO:0007669"/>
    <property type="project" value="UniProtKB-KW"/>
</dbReference>
<sequence>MKLILLILSLLLVSDRLIAQGAADIYTTNNPERYNDSLAKQEIEKIYSMLLSGNKFETLAEKYSQDPSNFNDGGKIDWCSYEILDPDFQKIILGLKLNESSKPFKTQFGYHIAQLLDKKGKEVLTRHILIRIWD</sequence>
<evidence type="ECO:0000256" key="1">
    <source>
        <dbReference type="PROSITE-ProRule" id="PRU00278"/>
    </source>
</evidence>
<feature type="domain" description="PpiC" evidence="3">
    <location>
        <begin position="22"/>
        <end position="117"/>
    </location>
</feature>